<dbReference type="InterPro" id="IPR004027">
    <property type="entry name" value="SEC_C_motif"/>
</dbReference>
<gene>
    <name evidence="4" type="ORF">RJ639_004977</name>
</gene>
<evidence type="ECO:0000313" key="5">
    <source>
        <dbReference type="Proteomes" id="UP001188597"/>
    </source>
</evidence>
<organism evidence="4 5">
    <name type="scientific">Escallonia herrerae</name>
    <dbReference type="NCBI Taxonomy" id="1293975"/>
    <lineage>
        <taxon>Eukaryota</taxon>
        <taxon>Viridiplantae</taxon>
        <taxon>Streptophyta</taxon>
        <taxon>Embryophyta</taxon>
        <taxon>Tracheophyta</taxon>
        <taxon>Spermatophyta</taxon>
        <taxon>Magnoliopsida</taxon>
        <taxon>eudicotyledons</taxon>
        <taxon>Gunneridae</taxon>
        <taxon>Pentapetalae</taxon>
        <taxon>asterids</taxon>
        <taxon>campanulids</taxon>
        <taxon>Escalloniales</taxon>
        <taxon>Escalloniaceae</taxon>
        <taxon>Escallonia</taxon>
    </lineage>
</organism>
<dbReference type="GO" id="GO:0004843">
    <property type="term" value="F:cysteine-type deubiquitinase activity"/>
    <property type="evidence" value="ECO:0007669"/>
    <property type="project" value="TreeGrafter"/>
</dbReference>
<evidence type="ECO:0000256" key="1">
    <source>
        <dbReference type="ARBA" id="ARBA00010407"/>
    </source>
</evidence>
<sequence length="326" mass="36639">MVKTKHQKSKPKKQPQKKSEKQGDISGLRAQLNALGLKIVEVHADGNCFFRSLADQLEGNEHEHMKYRTMVVQHILKNREMFEPFIEDDIPFDEYCQSMEKDGTWAGNMEVQAVSLVTRCNICIHRNMSPRWYIQNFHSKEARMIHLSYHDWEHYNSVRLNEDTCTGPARPVIIKADADLSANSNQGKVAVTKSKGGVGHNIVKAESIRMVIVGSGCENVEKVEKVLLELGGDVGTTIEYLIADQGTEEYLVESEEVTCSAESSHVAIQKESIEQREEECEEIHANSNLQNDEKKISRNKACPCGSKKKYKSCCGTVAGRLSARVA</sequence>
<feature type="compositionally biased region" description="Basic residues" evidence="2">
    <location>
        <begin position="1"/>
        <end position="16"/>
    </location>
</feature>
<feature type="non-terminal residue" evidence="4">
    <location>
        <position position="326"/>
    </location>
</feature>
<dbReference type="InterPro" id="IPR050704">
    <property type="entry name" value="Peptidase_C85-like"/>
</dbReference>
<dbReference type="SUPFAM" id="SSF54001">
    <property type="entry name" value="Cysteine proteinases"/>
    <property type="match status" value="1"/>
</dbReference>
<dbReference type="Proteomes" id="UP001188597">
    <property type="component" value="Unassembled WGS sequence"/>
</dbReference>
<keyword evidence="5" id="KW-1185">Reference proteome</keyword>
<evidence type="ECO:0000256" key="2">
    <source>
        <dbReference type="SAM" id="MobiDB-lite"/>
    </source>
</evidence>
<protein>
    <recommendedName>
        <fullName evidence="3">OTU domain-containing protein</fullName>
    </recommendedName>
</protein>
<dbReference type="PROSITE" id="PS50802">
    <property type="entry name" value="OTU"/>
    <property type="match status" value="1"/>
</dbReference>
<reference evidence="4" key="1">
    <citation type="submission" date="2022-12" db="EMBL/GenBank/DDBJ databases">
        <title>Draft genome assemblies for two species of Escallonia (Escalloniales).</title>
        <authorList>
            <person name="Chanderbali A."/>
            <person name="Dervinis C."/>
            <person name="Anghel I."/>
            <person name="Soltis D."/>
            <person name="Soltis P."/>
            <person name="Zapata F."/>
        </authorList>
    </citation>
    <scope>NUCLEOTIDE SEQUENCE</scope>
    <source>
        <strain evidence="4">UCBG64.0493</strain>
        <tissue evidence="4">Leaf</tissue>
    </source>
</reference>
<dbReference type="PANTHER" id="PTHR12419:SF7">
    <property type="entry name" value="OTU DOMAIN-CONTAINING PROTEIN 3"/>
    <property type="match status" value="1"/>
</dbReference>
<dbReference type="InterPro" id="IPR003323">
    <property type="entry name" value="OTU_dom"/>
</dbReference>
<evidence type="ECO:0000259" key="3">
    <source>
        <dbReference type="PROSITE" id="PS50802"/>
    </source>
</evidence>
<feature type="domain" description="OTU" evidence="3">
    <location>
        <begin position="37"/>
        <end position="161"/>
    </location>
</feature>
<dbReference type="GO" id="GO:0016579">
    <property type="term" value="P:protein deubiquitination"/>
    <property type="evidence" value="ECO:0007669"/>
    <property type="project" value="TreeGrafter"/>
</dbReference>
<dbReference type="AlphaFoldDB" id="A0AA88W553"/>
<evidence type="ECO:0000313" key="4">
    <source>
        <dbReference type="EMBL" id="KAK3020017.1"/>
    </source>
</evidence>
<dbReference type="Pfam" id="PF02810">
    <property type="entry name" value="SEC-C"/>
    <property type="match status" value="1"/>
</dbReference>
<dbReference type="Pfam" id="PF02338">
    <property type="entry name" value="OTU"/>
    <property type="match status" value="1"/>
</dbReference>
<dbReference type="EMBL" id="JAVXUP010000839">
    <property type="protein sequence ID" value="KAK3020017.1"/>
    <property type="molecule type" value="Genomic_DNA"/>
</dbReference>
<feature type="region of interest" description="Disordered" evidence="2">
    <location>
        <begin position="1"/>
        <end position="25"/>
    </location>
</feature>
<dbReference type="Gene3D" id="3.10.450.50">
    <property type="match status" value="1"/>
</dbReference>
<dbReference type="FunFam" id="3.90.70.80:FF:000009">
    <property type="entry name" value="OTU domain-containing protein 3"/>
    <property type="match status" value="1"/>
</dbReference>
<proteinExistence type="inferred from homology"/>
<name>A0AA88W553_9ASTE</name>
<comment type="caution">
    <text evidence="4">The sequence shown here is derived from an EMBL/GenBank/DDBJ whole genome shotgun (WGS) entry which is preliminary data.</text>
</comment>
<dbReference type="InterPro" id="IPR038765">
    <property type="entry name" value="Papain-like_cys_pep_sf"/>
</dbReference>
<dbReference type="CDD" id="cd22771">
    <property type="entry name" value="OTU_plant_OTU7-like"/>
    <property type="match status" value="1"/>
</dbReference>
<comment type="similarity">
    <text evidence="1">Belongs to the peptidase C85 family.</text>
</comment>
<dbReference type="SUPFAM" id="SSF103642">
    <property type="entry name" value="Sec-C motif"/>
    <property type="match status" value="1"/>
</dbReference>
<dbReference type="PANTHER" id="PTHR12419">
    <property type="entry name" value="OTU DOMAIN CONTAINING PROTEIN"/>
    <property type="match status" value="1"/>
</dbReference>
<accession>A0AA88W553</accession>
<dbReference type="Gene3D" id="3.90.70.80">
    <property type="match status" value="1"/>
</dbReference>